<comment type="subunit">
    <text evidence="2">Interacts with Spx.</text>
</comment>
<name>A0A1N7AVS5_9BACI</name>
<comment type="function">
    <text evidence="2">Adapter protein required for efficient degradation of Spx by ClpXP under non-stress conditions. Interaction with Spx stabilizes Spx and exposes the C-terminus of Spx for recognition and proteolysis by ClpXP.</text>
</comment>
<dbReference type="PANTHER" id="PTHR13887:SF47">
    <property type="entry name" value="CLPXP ADAPTER PROTEIN SPXH"/>
    <property type="match status" value="1"/>
</dbReference>
<dbReference type="Proteomes" id="UP000186385">
    <property type="component" value="Unassembled WGS sequence"/>
</dbReference>
<dbReference type="AlphaFoldDB" id="A0A1N7AVS5"/>
<dbReference type="STRING" id="1017273.SAMN05443094_10851"/>
<gene>
    <name evidence="2" type="primary">spxH</name>
    <name evidence="3" type="ORF">SAMN05443094_10851</name>
</gene>
<protein>
    <recommendedName>
        <fullName evidence="2">ClpXP adapter protein SpxH</fullName>
    </recommendedName>
</protein>
<organism evidence="3 4">
    <name type="scientific">Domibacillus enclensis</name>
    <dbReference type="NCBI Taxonomy" id="1017273"/>
    <lineage>
        <taxon>Bacteria</taxon>
        <taxon>Bacillati</taxon>
        <taxon>Bacillota</taxon>
        <taxon>Bacilli</taxon>
        <taxon>Bacillales</taxon>
        <taxon>Bacillaceae</taxon>
        <taxon>Domibacillus</taxon>
    </lineage>
</organism>
<evidence type="ECO:0000313" key="4">
    <source>
        <dbReference type="Proteomes" id="UP000186385"/>
    </source>
</evidence>
<sequence>MNSMQLSERICSARQKPLELYVFVDPLCSECWSLDPIVRKLQIEYGHYFKLKQVLTGKLTSLNAVRRPLAVERNGLVCEESVWVDDSASSPFLASIAIKAAELQGKRAGSKFLRKFQEQLFLDKENVADAAILNRCAEEAGLDTSEFLNDLYSAGATKAFQCDLAITCEMDVEQTPTIVFFNERIEEEGIKISGLYSYDIYVQILQEMLEEIPEPLEPPSLGEFMQYFRIAATNEISGVYDWTDAQTECEMKKLLLQRKVRKINTKHGTFWEYMQ</sequence>
<dbReference type="PANTHER" id="PTHR13887">
    <property type="entry name" value="GLUTATHIONE S-TRANSFERASE KAPPA"/>
    <property type="match status" value="1"/>
</dbReference>
<dbReference type="EMBL" id="FTLX01000008">
    <property type="protein sequence ID" value="SIR43121.1"/>
    <property type="molecule type" value="Genomic_DNA"/>
</dbReference>
<evidence type="ECO:0000256" key="1">
    <source>
        <dbReference type="ARBA" id="ARBA00022490"/>
    </source>
</evidence>
<comment type="similarity">
    <text evidence="2">Belongs to the SpxH family.</text>
</comment>
<comment type="subcellular location">
    <subcellularLocation>
        <location evidence="2">Cytoplasm</location>
    </subcellularLocation>
</comment>
<keyword evidence="3" id="KW-0413">Isomerase</keyword>
<dbReference type="GO" id="GO:0016853">
    <property type="term" value="F:isomerase activity"/>
    <property type="evidence" value="ECO:0007669"/>
    <property type="project" value="UniProtKB-KW"/>
</dbReference>
<dbReference type="SUPFAM" id="SSF52833">
    <property type="entry name" value="Thioredoxin-like"/>
    <property type="match status" value="1"/>
</dbReference>
<dbReference type="InterPro" id="IPR036249">
    <property type="entry name" value="Thioredoxin-like_sf"/>
</dbReference>
<proteinExistence type="inferred from homology"/>
<evidence type="ECO:0000256" key="2">
    <source>
        <dbReference type="HAMAP-Rule" id="MF_02245"/>
    </source>
</evidence>
<dbReference type="HAMAP" id="MF_02245">
    <property type="entry name" value="Adapter_SpxH"/>
    <property type="match status" value="1"/>
</dbReference>
<dbReference type="GO" id="GO:0005737">
    <property type="term" value="C:cytoplasm"/>
    <property type="evidence" value="ECO:0007669"/>
    <property type="project" value="UniProtKB-SubCell"/>
</dbReference>
<dbReference type="CDD" id="cd03025">
    <property type="entry name" value="DsbA_FrnE_like"/>
    <property type="match status" value="1"/>
</dbReference>
<reference evidence="3 4" key="1">
    <citation type="submission" date="2017-01" db="EMBL/GenBank/DDBJ databases">
        <authorList>
            <person name="Mah S.A."/>
            <person name="Swanson W.J."/>
            <person name="Moy G.W."/>
            <person name="Vacquier V.D."/>
        </authorList>
    </citation>
    <scope>NUCLEOTIDE SEQUENCE [LARGE SCALE GENOMIC DNA]</scope>
    <source>
        <strain evidence="3 4">NIO-1016</strain>
    </source>
</reference>
<evidence type="ECO:0000313" key="3">
    <source>
        <dbReference type="EMBL" id="SIR43121.1"/>
    </source>
</evidence>
<dbReference type="InterPro" id="IPR046404">
    <property type="entry name" value="Adapter_SpxH"/>
</dbReference>
<keyword evidence="1 2" id="KW-0963">Cytoplasm</keyword>
<dbReference type="Pfam" id="PF13743">
    <property type="entry name" value="Thioredoxin_5"/>
    <property type="match status" value="1"/>
</dbReference>
<dbReference type="Gene3D" id="3.40.30.10">
    <property type="entry name" value="Glutaredoxin"/>
    <property type="match status" value="2"/>
</dbReference>
<accession>A0A1N7AVS5</accession>